<evidence type="ECO:0000259" key="6">
    <source>
        <dbReference type="Pfam" id="PF08281"/>
    </source>
</evidence>
<dbReference type="InterPro" id="IPR013249">
    <property type="entry name" value="RNA_pol_sigma70_r4_t2"/>
</dbReference>
<keyword evidence="3" id="KW-0731">Sigma factor</keyword>
<keyword evidence="4" id="KW-0804">Transcription</keyword>
<dbReference type="GO" id="GO:0006352">
    <property type="term" value="P:DNA-templated transcription initiation"/>
    <property type="evidence" value="ECO:0007669"/>
    <property type="project" value="InterPro"/>
</dbReference>
<dbReference type="NCBIfam" id="TIGR02937">
    <property type="entry name" value="sigma70-ECF"/>
    <property type="match status" value="1"/>
</dbReference>
<dbReference type="Pfam" id="PF08281">
    <property type="entry name" value="Sigma70_r4_2"/>
    <property type="match status" value="1"/>
</dbReference>
<evidence type="ECO:0000313" key="7">
    <source>
        <dbReference type="EMBL" id="TKC20138.1"/>
    </source>
</evidence>
<evidence type="ECO:0000313" key="8">
    <source>
        <dbReference type="Proteomes" id="UP000307756"/>
    </source>
</evidence>
<dbReference type="InterPro" id="IPR014284">
    <property type="entry name" value="RNA_pol_sigma-70_dom"/>
</dbReference>
<protein>
    <submittedName>
        <fullName evidence="7">Sigma-70 family RNA polymerase sigma factor</fullName>
    </submittedName>
</protein>
<dbReference type="GO" id="GO:0003677">
    <property type="term" value="F:DNA binding"/>
    <property type="evidence" value="ECO:0007669"/>
    <property type="project" value="InterPro"/>
</dbReference>
<dbReference type="EMBL" id="SWBM01000001">
    <property type="protein sequence ID" value="TKC20138.1"/>
    <property type="molecule type" value="Genomic_DNA"/>
</dbReference>
<evidence type="ECO:0000256" key="1">
    <source>
        <dbReference type="ARBA" id="ARBA00010641"/>
    </source>
</evidence>
<dbReference type="Pfam" id="PF04542">
    <property type="entry name" value="Sigma70_r2"/>
    <property type="match status" value="1"/>
</dbReference>
<dbReference type="SUPFAM" id="SSF88946">
    <property type="entry name" value="Sigma2 domain of RNA polymerase sigma factors"/>
    <property type="match status" value="1"/>
</dbReference>
<dbReference type="PANTHER" id="PTHR43133">
    <property type="entry name" value="RNA POLYMERASE ECF-TYPE SIGMA FACTO"/>
    <property type="match status" value="1"/>
</dbReference>
<dbReference type="InterPro" id="IPR039425">
    <property type="entry name" value="RNA_pol_sigma-70-like"/>
</dbReference>
<dbReference type="Proteomes" id="UP000307756">
    <property type="component" value="Unassembled WGS sequence"/>
</dbReference>
<dbReference type="Gene3D" id="1.10.1740.10">
    <property type="match status" value="1"/>
</dbReference>
<accession>A0A4U1DDA2</accession>
<dbReference type="InterPro" id="IPR007627">
    <property type="entry name" value="RNA_pol_sigma70_r2"/>
</dbReference>
<dbReference type="InterPro" id="IPR013324">
    <property type="entry name" value="RNA_pol_sigma_r3/r4-like"/>
</dbReference>
<evidence type="ECO:0000256" key="2">
    <source>
        <dbReference type="ARBA" id="ARBA00023015"/>
    </source>
</evidence>
<keyword evidence="8" id="KW-1185">Reference proteome</keyword>
<feature type="domain" description="RNA polymerase sigma factor 70 region 4 type 2" evidence="6">
    <location>
        <begin position="103"/>
        <end position="150"/>
    </location>
</feature>
<dbReference type="OrthoDB" id="9794508at2"/>
<proteinExistence type="inferred from homology"/>
<dbReference type="InterPro" id="IPR013325">
    <property type="entry name" value="RNA_pol_sigma_r2"/>
</dbReference>
<dbReference type="AlphaFoldDB" id="A0A4U1DDA2"/>
<keyword evidence="2" id="KW-0805">Transcription regulation</keyword>
<comment type="caution">
    <text evidence="7">The sequence shown here is derived from an EMBL/GenBank/DDBJ whole genome shotgun (WGS) entry which is preliminary data.</text>
</comment>
<dbReference type="PANTHER" id="PTHR43133:SF60">
    <property type="entry name" value="RNA POLYMERASE SIGMA FACTOR SIGV"/>
    <property type="match status" value="1"/>
</dbReference>
<feature type="domain" description="RNA polymerase sigma-70 region 2" evidence="5">
    <location>
        <begin position="2"/>
        <end position="64"/>
    </location>
</feature>
<dbReference type="GO" id="GO:0016987">
    <property type="term" value="F:sigma factor activity"/>
    <property type="evidence" value="ECO:0007669"/>
    <property type="project" value="UniProtKB-KW"/>
</dbReference>
<dbReference type="CDD" id="cd06171">
    <property type="entry name" value="Sigma70_r4"/>
    <property type="match status" value="1"/>
</dbReference>
<evidence type="ECO:0000256" key="3">
    <source>
        <dbReference type="ARBA" id="ARBA00023082"/>
    </source>
</evidence>
<evidence type="ECO:0000259" key="5">
    <source>
        <dbReference type="Pfam" id="PF04542"/>
    </source>
</evidence>
<gene>
    <name evidence="7" type="ORF">FA727_05140</name>
</gene>
<sequence>MNEYGDRLTKLSYNYTKDWNLAEDIVQDVFITCYNEYDKIHSIVSFKAWIFRITINKCKDLIKSSFFKRVIMNEELLKSTKASDLSPEMALIKNSEEAFLSVCVLGLPIKYREVILLYYYEELSIDEISEILKINRNIVKTRLNRARLKLKVILERWR</sequence>
<dbReference type="SUPFAM" id="SSF88659">
    <property type="entry name" value="Sigma3 and sigma4 domains of RNA polymerase sigma factors"/>
    <property type="match status" value="1"/>
</dbReference>
<name>A0A4U1DDA2_9BACI</name>
<dbReference type="InterPro" id="IPR036388">
    <property type="entry name" value="WH-like_DNA-bd_sf"/>
</dbReference>
<dbReference type="Gene3D" id="1.10.10.10">
    <property type="entry name" value="Winged helix-like DNA-binding domain superfamily/Winged helix DNA-binding domain"/>
    <property type="match status" value="1"/>
</dbReference>
<evidence type="ECO:0000256" key="4">
    <source>
        <dbReference type="ARBA" id="ARBA00023163"/>
    </source>
</evidence>
<organism evidence="7 8">
    <name type="scientific">Robertmurraya kyonggiensis</name>
    <dbReference type="NCBI Taxonomy" id="1037680"/>
    <lineage>
        <taxon>Bacteria</taxon>
        <taxon>Bacillati</taxon>
        <taxon>Bacillota</taxon>
        <taxon>Bacilli</taxon>
        <taxon>Bacillales</taxon>
        <taxon>Bacillaceae</taxon>
        <taxon>Robertmurraya</taxon>
    </lineage>
</organism>
<reference evidence="7 8" key="1">
    <citation type="journal article" date="2011" name="J. Microbiol.">
        <title>Bacillus kyonggiensis sp. nov., isolated from soil of a lettuce field.</title>
        <authorList>
            <person name="Dong K."/>
            <person name="Lee S."/>
        </authorList>
    </citation>
    <scope>NUCLEOTIDE SEQUENCE [LARGE SCALE GENOMIC DNA]</scope>
    <source>
        <strain evidence="7 8">NB22</strain>
    </source>
</reference>
<comment type="similarity">
    <text evidence="1">Belongs to the sigma-70 factor family. ECF subfamily.</text>
</comment>